<proteinExistence type="predicted"/>
<feature type="non-terminal residue" evidence="1">
    <location>
        <position position="1"/>
    </location>
</feature>
<sequence length="37" mass="3921">SSEYSEAKQVFKRIGIAPIATILCKDSRGILNGGSLP</sequence>
<dbReference type="AlphaFoldDB" id="A0A3B1DMX1"/>
<organism evidence="1">
    <name type="scientific">hydrothermal vent metagenome</name>
    <dbReference type="NCBI Taxonomy" id="652676"/>
    <lineage>
        <taxon>unclassified sequences</taxon>
        <taxon>metagenomes</taxon>
        <taxon>ecological metagenomes</taxon>
    </lineage>
</organism>
<protein>
    <submittedName>
        <fullName evidence="1">Uncharacterized protein</fullName>
    </submittedName>
</protein>
<evidence type="ECO:0000313" key="1">
    <source>
        <dbReference type="EMBL" id="VAX36290.1"/>
    </source>
</evidence>
<reference evidence="1" key="1">
    <citation type="submission" date="2018-06" db="EMBL/GenBank/DDBJ databases">
        <authorList>
            <person name="Zhirakovskaya E."/>
        </authorList>
    </citation>
    <scope>NUCLEOTIDE SEQUENCE</scope>
</reference>
<accession>A0A3B1DMX1</accession>
<name>A0A3B1DMX1_9ZZZZ</name>
<gene>
    <name evidence="1" type="ORF">MNBD_UNCLBAC01-872</name>
</gene>
<dbReference type="EMBL" id="UOGJ01000090">
    <property type="protein sequence ID" value="VAX36290.1"/>
    <property type="molecule type" value="Genomic_DNA"/>
</dbReference>